<dbReference type="FunFam" id="6.10.250.3420:FF:000001">
    <property type="entry name" value="Hsc70-interacting protein-like protein"/>
    <property type="match status" value="1"/>
</dbReference>
<sequence>MEAQKVEQLQAFVAYCRSNPSALHHPSLSFFRDYLHSLGARIPPDPTPGHMKMESDSGTAAAEEDYAGEKFDRAAESAGDEDEIVESDLELDGGELVVPDDDDPPQKLIWNYAFLSLLDGDPSVVVSDESRDAAQACKAKAIDAVSEGKLDEAVEHLSEAILLNPTSAILYATRASVFVKLKKPNAAIRDADEALQINPDSAKGYKSRGMAKAMLGRWEEAAKDLHLASKLDFDEEIDSVLKRWY</sequence>
<dbReference type="PANTHER" id="PTHR45883">
    <property type="entry name" value="HSC70-INTERACTING PROTEIN"/>
    <property type="match status" value="1"/>
</dbReference>
<dbReference type="GO" id="GO:0046983">
    <property type="term" value="F:protein dimerization activity"/>
    <property type="evidence" value="ECO:0007669"/>
    <property type="project" value="InterPro"/>
</dbReference>
<accession>A0A6V7P6X0</accession>
<keyword evidence="2 3" id="KW-0802">TPR repeat</keyword>
<name>A0A6V7P6X0_ANACO</name>
<reference evidence="6" key="1">
    <citation type="submission" date="2020-07" db="EMBL/GenBank/DDBJ databases">
        <authorList>
            <person name="Lin J."/>
        </authorList>
    </citation>
    <scope>NUCLEOTIDE SEQUENCE</scope>
</reference>
<feature type="domain" description="Hsp70-interacting protein N-terminal" evidence="5">
    <location>
        <begin position="3"/>
        <end position="43"/>
    </location>
</feature>
<feature type="region of interest" description="Disordered" evidence="4">
    <location>
        <begin position="45"/>
        <end position="68"/>
    </location>
</feature>
<evidence type="ECO:0000313" key="6">
    <source>
        <dbReference type="EMBL" id="CAD1826532.1"/>
    </source>
</evidence>
<dbReference type="PANTHER" id="PTHR45883:SF7">
    <property type="entry name" value="TPR REPEAT-CONTAINING THIOREDOXIN TDX"/>
    <property type="match status" value="1"/>
</dbReference>
<evidence type="ECO:0000256" key="3">
    <source>
        <dbReference type="PROSITE-ProRule" id="PRU00339"/>
    </source>
</evidence>
<dbReference type="SMART" id="SM00028">
    <property type="entry name" value="TPR"/>
    <property type="match status" value="3"/>
</dbReference>
<dbReference type="GO" id="GO:0030544">
    <property type="term" value="F:Hsp70 protein binding"/>
    <property type="evidence" value="ECO:0007669"/>
    <property type="project" value="TreeGrafter"/>
</dbReference>
<dbReference type="SUPFAM" id="SSF48452">
    <property type="entry name" value="TPR-like"/>
    <property type="match status" value="1"/>
</dbReference>
<protein>
    <recommendedName>
        <fullName evidence="5">Hsp70-interacting protein N-terminal domain-containing protein</fullName>
    </recommendedName>
</protein>
<dbReference type="InterPro" id="IPR034649">
    <property type="entry name" value="Hip_N"/>
</dbReference>
<dbReference type="Pfam" id="PF18253">
    <property type="entry name" value="HipN"/>
    <property type="match status" value="1"/>
</dbReference>
<dbReference type="CDD" id="cd14438">
    <property type="entry name" value="Hip_N"/>
    <property type="match status" value="1"/>
</dbReference>
<gene>
    <name evidence="6" type="ORF">CB5_LOCUS9743</name>
</gene>
<dbReference type="Gene3D" id="6.10.250.3420">
    <property type="match status" value="1"/>
</dbReference>
<feature type="repeat" description="TPR" evidence="3">
    <location>
        <begin position="168"/>
        <end position="201"/>
    </location>
</feature>
<evidence type="ECO:0000256" key="4">
    <source>
        <dbReference type="SAM" id="MobiDB-lite"/>
    </source>
</evidence>
<dbReference type="Gene3D" id="1.25.40.10">
    <property type="entry name" value="Tetratricopeptide repeat domain"/>
    <property type="match status" value="1"/>
</dbReference>
<evidence type="ECO:0000259" key="5">
    <source>
        <dbReference type="Pfam" id="PF18253"/>
    </source>
</evidence>
<evidence type="ECO:0000256" key="1">
    <source>
        <dbReference type="ARBA" id="ARBA00022737"/>
    </source>
</evidence>
<organism evidence="6">
    <name type="scientific">Ananas comosus var. bracteatus</name>
    <name type="common">red pineapple</name>
    <dbReference type="NCBI Taxonomy" id="296719"/>
    <lineage>
        <taxon>Eukaryota</taxon>
        <taxon>Viridiplantae</taxon>
        <taxon>Streptophyta</taxon>
        <taxon>Embryophyta</taxon>
        <taxon>Tracheophyta</taxon>
        <taxon>Spermatophyta</taxon>
        <taxon>Magnoliopsida</taxon>
        <taxon>Liliopsida</taxon>
        <taxon>Poales</taxon>
        <taxon>Bromeliaceae</taxon>
        <taxon>Bromelioideae</taxon>
        <taxon>Ananas</taxon>
    </lineage>
</organism>
<dbReference type="GO" id="GO:0000118">
    <property type="term" value="C:histone deacetylase complex"/>
    <property type="evidence" value="ECO:0007669"/>
    <property type="project" value="TreeGrafter"/>
</dbReference>
<dbReference type="AlphaFoldDB" id="A0A6V7P6X0"/>
<dbReference type="EMBL" id="LR862145">
    <property type="protein sequence ID" value="CAD1826532.1"/>
    <property type="molecule type" value="Genomic_DNA"/>
</dbReference>
<keyword evidence="1" id="KW-0677">Repeat</keyword>
<dbReference type="InterPro" id="IPR011990">
    <property type="entry name" value="TPR-like_helical_dom_sf"/>
</dbReference>
<dbReference type="InterPro" id="IPR019734">
    <property type="entry name" value="TPR_rpt"/>
</dbReference>
<dbReference type="PROSITE" id="PS50005">
    <property type="entry name" value="TPR"/>
    <property type="match status" value="1"/>
</dbReference>
<proteinExistence type="predicted"/>
<evidence type="ECO:0000256" key="2">
    <source>
        <dbReference type="ARBA" id="ARBA00022803"/>
    </source>
</evidence>
<dbReference type="FunFam" id="1.25.40.10:FF:000112">
    <property type="entry name" value="FAM10 family protein"/>
    <property type="match status" value="1"/>
</dbReference>